<name>A0A2A7U2K9_EDWTA</name>
<proteinExistence type="inferred from homology"/>
<dbReference type="RefSeq" id="WP_005286899.1">
    <property type="nucleotide sequence ID" value="NZ_CABKPF010000083.1"/>
</dbReference>
<gene>
    <name evidence="4" type="ORF">CRM76_11475</name>
</gene>
<dbReference type="GO" id="GO:0019290">
    <property type="term" value="P:siderophore biosynthetic process"/>
    <property type="evidence" value="ECO:0007669"/>
    <property type="project" value="InterPro"/>
</dbReference>
<dbReference type="Gene3D" id="2.30.30.1240">
    <property type="entry name" value="AscD, thumb domain, four stranded beta-sheet"/>
    <property type="match status" value="1"/>
</dbReference>
<dbReference type="GO" id="GO:0016881">
    <property type="term" value="F:acid-amino acid ligase activity"/>
    <property type="evidence" value="ECO:0007669"/>
    <property type="project" value="UniProtKB-ARBA"/>
</dbReference>
<dbReference type="Pfam" id="PF06276">
    <property type="entry name" value="FhuF"/>
    <property type="match status" value="1"/>
</dbReference>
<reference evidence="5" key="1">
    <citation type="submission" date="2017-09" db="EMBL/GenBank/DDBJ databases">
        <title>FDA dAtabase for Regulatory Grade micrObial Sequences (FDA-ARGOS): Supporting development and validation of Infectious Disease Dx tests.</title>
        <authorList>
            <person name="Goldberg B."/>
            <person name="Campos J."/>
            <person name="Tallon L."/>
            <person name="Sadzewicz L."/>
            <person name="Ott S."/>
            <person name="Zhao X."/>
            <person name="Nagaraj S."/>
            <person name="Vavikolanu K."/>
            <person name="Aluvathingal J."/>
            <person name="Nadendla S."/>
            <person name="Geyer C."/>
            <person name="Sichtig H."/>
        </authorList>
    </citation>
    <scope>NUCLEOTIDE SEQUENCE [LARGE SCALE GENOMIC DNA]</scope>
    <source>
        <strain evidence="5">FDAARGOS_370</strain>
    </source>
</reference>
<protein>
    <submittedName>
        <fullName evidence="4">Siderophore biosynthesis protein</fullName>
    </submittedName>
</protein>
<organism evidence="4 5">
    <name type="scientific">Edwardsiella tarda</name>
    <dbReference type="NCBI Taxonomy" id="636"/>
    <lineage>
        <taxon>Bacteria</taxon>
        <taxon>Pseudomonadati</taxon>
        <taxon>Pseudomonadota</taxon>
        <taxon>Gammaproteobacteria</taxon>
        <taxon>Enterobacterales</taxon>
        <taxon>Hafniaceae</taxon>
        <taxon>Edwardsiella</taxon>
    </lineage>
</organism>
<dbReference type="STRING" id="636.AAW15_06955"/>
<dbReference type="GeneID" id="93124357"/>
<dbReference type="InterPro" id="IPR043033">
    <property type="entry name" value="PvsD/AcsD-like_thumb_beta"/>
</dbReference>
<dbReference type="OrthoDB" id="495728at2"/>
<feature type="domain" description="Aerobactin siderophore biosynthesis IucA/IucC-like C-terminal" evidence="3">
    <location>
        <begin position="416"/>
        <end position="572"/>
    </location>
</feature>
<dbReference type="InterPro" id="IPR022770">
    <property type="entry name" value="IucA/IucC-like_C"/>
</dbReference>
<dbReference type="EMBL" id="PDDV01000013">
    <property type="protein sequence ID" value="PEH72508.1"/>
    <property type="molecule type" value="Genomic_DNA"/>
</dbReference>
<dbReference type="PANTHER" id="PTHR34384:SF5">
    <property type="entry name" value="L-2,3-DIAMINOPROPANOATE--CITRATE LIGASE"/>
    <property type="match status" value="1"/>
</dbReference>
<accession>A0A2A7U2K9</accession>
<dbReference type="Gene3D" id="1.10.150.640">
    <property type="entry name" value="AcsD, thumb domain, helical bundle"/>
    <property type="match status" value="1"/>
</dbReference>
<dbReference type="InterPro" id="IPR007310">
    <property type="entry name" value="Aerobactin_biosyn_IucA/IucC_N"/>
</dbReference>
<evidence type="ECO:0000313" key="5">
    <source>
        <dbReference type="Proteomes" id="UP000219788"/>
    </source>
</evidence>
<evidence type="ECO:0000259" key="3">
    <source>
        <dbReference type="Pfam" id="PF06276"/>
    </source>
</evidence>
<dbReference type="Proteomes" id="UP000219788">
    <property type="component" value="Unassembled WGS sequence"/>
</dbReference>
<dbReference type="Pfam" id="PF04183">
    <property type="entry name" value="IucA_IucC"/>
    <property type="match status" value="1"/>
</dbReference>
<comment type="similarity">
    <text evidence="1">Belongs to the IucA/IucC family.</text>
</comment>
<sequence length="586" mass="65858">MTTDALTPNPVASEQREPYTAACHATFTALLNCYIREFALGDDGVHLCPRGDIPQALSSPLIEGEPIRLTLPASACLLAVKARRWSLLGRGDFDQVPFVKRFGQAWRPLTPTQACALLQREMAARLGVDHNAELAEQIANSSAVTATFLADDFRPTPDYIGSEQSLIWGHPLHPSPKSRSGVDPRALLACSPEVGARFPLFWFRIDPCLLSQQGHDDIGALLYELSGAHNLYPCHPWEVEHIMRSPLYLRAVRQGMITPLGARGTALLPTSSVRTLFHPTLPWFLKCSIHVRLTNCVRKNAWYELESAVTLSALLDDAFRWLERAVPGLSILREPNATTLDFSPLAQAHEQAAVCHLQECFGILYRQALPPSVRQSDQAHLAGTLFGLDRDGDSPLRHLIRELAALRGLEYAETAQLWLDRYLSLLLPSVLSAFFDQGIVFEPHLQNVLIGLEAHLPCRLWLRDLEGTKLDRSQWDASRLASLSDAARQSVWYSRHQGWQRIAYCLFVNHLSEALFRLADGDRSLEQRLWDRLAHHLQAWRHQPEIAALLAGAPLPSKNNLRTRLLQRRDRQSDYTPLAHPMRSRP</sequence>
<dbReference type="InterPro" id="IPR043032">
    <property type="entry name" value="PvsD/AcsD-like_thumb_helix"/>
</dbReference>
<evidence type="ECO:0000256" key="1">
    <source>
        <dbReference type="ARBA" id="ARBA00007832"/>
    </source>
</evidence>
<dbReference type="InterPro" id="IPR037455">
    <property type="entry name" value="LucA/IucC-like"/>
</dbReference>
<comment type="caution">
    <text evidence="4">The sequence shown here is derived from an EMBL/GenBank/DDBJ whole genome shotgun (WGS) entry which is preliminary data.</text>
</comment>
<dbReference type="PANTHER" id="PTHR34384">
    <property type="entry name" value="L-2,3-DIAMINOPROPANOATE--CITRATE LIGASE"/>
    <property type="match status" value="1"/>
</dbReference>
<dbReference type="Gene3D" id="1.10.510.40">
    <property type="match status" value="1"/>
</dbReference>
<feature type="domain" description="Aerobactin siderophore biosynthesis IucA/IucC N-terminal" evidence="2">
    <location>
        <begin position="158"/>
        <end position="386"/>
    </location>
</feature>
<evidence type="ECO:0000313" key="4">
    <source>
        <dbReference type="EMBL" id="PEH72508.1"/>
    </source>
</evidence>
<evidence type="ECO:0000259" key="2">
    <source>
        <dbReference type="Pfam" id="PF04183"/>
    </source>
</evidence>
<dbReference type="AlphaFoldDB" id="A0A2A7U2K9"/>